<gene>
    <name evidence="1" type="ORF">KP509_24G026900</name>
</gene>
<keyword evidence="2" id="KW-1185">Reference proteome</keyword>
<name>A0A8T2RWE5_CERRI</name>
<accession>A0A8T2RWE5</accession>
<evidence type="ECO:0000313" key="2">
    <source>
        <dbReference type="Proteomes" id="UP000825935"/>
    </source>
</evidence>
<sequence>MSFLVHAFRLCLRLGRLRRFKKSQVVSVCEPKGSLGREGRFVKLVLEAPFNVLGPSWLALVSRSIHATPTPPPSLHGCYPLPSPPQSVRLRAVVAISRYRCTFLLPPCSPVMVLSRCWCACLLPSCSLAIDALFCRQRRRALAPLLC</sequence>
<organism evidence="1 2">
    <name type="scientific">Ceratopteris richardii</name>
    <name type="common">Triangle waterfern</name>
    <dbReference type="NCBI Taxonomy" id="49495"/>
    <lineage>
        <taxon>Eukaryota</taxon>
        <taxon>Viridiplantae</taxon>
        <taxon>Streptophyta</taxon>
        <taxon>Embryophyta</taxon>
        <taxon>Tracheophyta</taxon>
        <taxon>Polypodiopsida</taxon>
        <taxon>Polypodiidae</taxon>
        <taxon>Polypodiales</taxon>
        <taxon>Pteridineae</taxon>
        <taxon>Pteridaceae</taxon>
        <taxon>Parkerioideae</taxon>
        <taxon>Ceratopteris</taxon>
    </lineage>
</organism>
<dbReference type="Proteomes" id="UP000825935">
    <property type="component" value="Chromosome 24"/>
</dbReference>
<dbReference type="EMBL" id="CM035429">
    <property type="protein sequence ID" value="KAH7299743.1"/>
    <property type="molecule type" value="Genomic_DNA"/>
</dbReference>
<protein>
    <submittedName>
        <fullName evidence="1">Uncharacterized protein</fullName>
    </submittedName>
</protein>
<comment type="caution">
    <text evidence="1">The sequence shown here is derived from an EMBL/GenBank/DDBJ whole genome shotgun (WGS) entry which is preliminary data.</text>
</comment>
<reference evidence="1" key="1">
    <citation type="submission" date="2021-08" db="EMBL/GenBank/DDBJ databases">
        <title>WGS assembly of Ceratopteris richardii.</title>
        <authorList>
            <person name="Marchant D.B."/>
            <person name="Chen G."/>
            <person name="Jenkins J."/>
            <person name="Shu S."/>
            <person name="Leebens-Mack J."/>
            <person name="Grimwood J."/>
            <person name="Schmutz J."/>
            <person name="Soltis P."/>
            <person name="Soltis D."/>
            <person name="Chen Z.-H."/>
        </authorList>
    </citation>
    <scope>NUCLEOTIDE SEQUENCE</scope>
    <source>
        <strain evidence="1">Whitten #5841</strain>
        <tissue evidence="1">Leaf</tissue>
    </source>
</reference>
<dbReference type="AlphaFoldDB" id="A0A8T2RWE5"/>
<proteinExistence type="predicted"/>
<evidence type="ECO:0000313" key="1">
    <source>
        <dbReference type="EMBL" id="KAH7299743.1"/>
    </source>
</evidence>